<keyword evidence="3" id="KW-1185">Reference proteome</keyword>
<protein>
    <submittedName>
        <fullName evidence="2">Uncharacterized protein</fullName>
    </submittedName>
</protein>
<evidence type="ECO:0000313" key="3">
    <source>
        <dbReference type="Proteomes" id="UP001066276"/>
    </source>
</evidence>
<comment type="caution">
    <text evidence="2">The sequence shown here is derived from an EMBL/GenBank/DDBJ whole genome shotgun (WGS) entry which is preliminary data.</text>
</comment>
<dbReference type="EMBL" id="JANPWB010000008">
    <property type="protein sequence ID" value="KAJ1164143.1"/>
    <property type="molecule type" value="Genomic_DNA"/>
</dbReference>
<sequence>MAPGQGCWPWRRNLCVACGAQEGVLRDQCLGATAPSPQRIRGKSSTAHAASKVPTRKSRAKNQVVVGEEGPGLLSCRRHDAAWICHAGAWWGIQQRFPVAADGKDPCRGSGRAWHRGGIGRGHRASCRRCQEGAEELRRPPAAELCLLQGVARCVPVGGTGQASLESSRRERCRHTRRGKAPSDHSTGPEWLRTQGHRRYPGQVGPPSSPVVGSHA</sequence>
<dbReference type="AlphaFoldDB" id="A0AAV7SJ80"/>
<feature type="region of interest" description="Disordered" evidence="1">
    <location>
        <begin position="35"/>
        <end position="61"/>
    </location>
</feature>
<feature type="compositionally biased region" description="Low complexity" evidence="1">
    <location>
        <begin position="201"/>
        <end position="216"/>
    </location>
</feature>
<reference evidence="2" key="1">
    <citation type="journal article" date="2022" name="bioRxiv">
        <title>Sequencing and chromosome-scale assembly of the giantPleurodeles waltlgenome.</title>
        <authorList>
            <person name="Brown T."/>
            <person name="Elewa A."/>
            <person name="Iarovenko S."/>
            <person name="Subramanian E."/>
            <person name="Araus A.J."/>
            <person name="Petzold A."/>
            <person name="Susuki M."/>
            <person name="Suzuki K.-i.T."/>
            <person name="Hayashi T."/>
            <person name="Toyoda A."/>
            <person name="Oliveira C."/>
            <person name="Osipova E."/>
            <person name="Leigh N.D."/>
            <person name="Simon A."/>
            <person name="Yun M.H."/>
        </authorList>
    </citation>
    <scope>NUCLEOTIDE SEQUENCE</scope>
    <source>
        <strain evidence="2">20211129_DDA</strain>
        <tissue evidence="2">Liver</tissue>
    </source>
</reference>
<gene>
    <name evidence="2" type="ORF">NDU88_004588</name>
</gene>
<feature type="compositionally biased region" description="Basic residues" evidence="1">
    <location>
        <begin position="171"/>
        <end position="180"/>
    </location>
</feature>
<name>A0AAV7SJ80_PLEWA</name>
<evidence type="ECO:0000256" key="1">
    <source>
        <dbReference type="SAM" id="MobiDB-lite"/>
    </source>
</evidence>
<accession>A0AAV7SJ80</accession>
<proteinExistence type="predicted"/>
<dbReference type="Proteomes" id="UP001066276">
    <property type="component" value="Chromosome 4_2"/>
</dbReference>
<organism evidence="2 3">
    <name type="scientific">Pleurodeles waltl</name>
    <name type="common">Iberian ribbed newt</name>
    <dbReference type="NCBI Taxonomy" id="8319"/>
    <lineage>
        <taxon>Eukaryota</taxon>
        <taxon>Metazoa</taxon>
        <taxon>Chordata</taxon>
        <taxon>Craniata</taxon>
        <taxon>Vertebrata</taxon>
        <taxon>Euteleostomi</taxon>
        <taxon>Amphibia</taxon>
        <taxon>Batrachia</taxon>
        <taxon>Caudata</taxon>
        <taxon>Salamandroidea</taxon>
        <taxon>Salamandridae</taxon>
        <taxon>Pleurodelinae</taxon>
        <taxon>Pleurodeles</taxon>
    </lineage>
</organism>
<evidence type="ECO:0000313" key="2">
    <source>
        <dbReference type="EMBL" id="KAJ1164143.1"/>
    </source>
</evidence>
<feature type="region of interest" description="Disordered" evidence="1">
    <location>
        <begin position="159"/>
        <end position="216"/>
    </location>
</feature>